<reference evidence="3 4" key="1">
    <citation type="journal article" date="2017" name="Genome Announc.">
        <title>Draft Genome Sequence of Romboutsia maritimum sp. nov. Strain CCRI-22766(T), Isolated from Coastal Estuarine Mud.</title>
        <authorList>
            <person name="Maheux A.F."/>
            <person name="Boudreau D.K."/>
            <person name="Berube E."/>
            <person name="Boissinot M."/>
            <person name="Raymond F."/>
            <person name="Brodeur S."/>
            <person name="Corbeil J."/>
            <person name="Brightwell G."/>
            <person name="Broda D."/>
            <person name="Omar R.F."/>
            <person name="Bergeron M.G."/>
        </authorList>
    </citation>
    <scope>NUCLEOTIDE SEQUENCE [LARGE SCALE GENOMIC DNA]</scope>
    <source>
        <strain evidence="3 4">CCRI-22766</strain>
    </source>
</reference>
<keyword evidence="1" id="KW-0175">Coiled coil</keyword>
<protein>
    <recommendedName>
        <fullName evidence="2">PPM-type phosphatase domain-containing protein</fullName>
    </recommendedName>
</protein>
<comment type="caution">
    <text evidence="3">The sequence shown here is derived from an EMBL/GenBank/DDBJ whole genome shotgun (WGS) entry which is preliminary data.</text>
</comment>
<dbReference type="EMBL" id="NOJZ02000001">
    <property type="protein sequence ID" value="RDY24655.1"/>
    <property type="molecule type" value="Genomic_DNA"/>
</dbReference>
<dbReference type="AlphaFoldDB" id="A0A371IVZ8"/>
<evidence type="ECO:0000256" key="1">
    <source>
        <dbReference type="SAM" id="Coils"/>
    </source>
</evidence>
<accession>A0A371IVZ8</accession>
<proteinExistence type="predicted"/>
<feature type="coiled-coil region" evidence="1">
    <location>
        <begin position="59"/>
        <end position="86"/>
    </location>
</feature>
<evidence type="ECO:0000313" key="4">
    <source>
        <dbReference type="Proteomes" id="UP000243494"/>
    </source>
</evidence>
<dbReference type="InterPro" id="IPR036457">
    <property type="entry name" value="PPM-type-like_dom_sf"/>
</dbReference>
<keyword evidence="4" id="KW-1185">Reference proteome</keyword>
<dbReference type="OrthoDB" id="1748331at2"/>
<dbReference type="Gene3D" id="3.60.40.10">
    <property type="entry name" value="PPM-type phosphatase domain"/>
    <property type="match status" value="1"/>
</dbReference>
<gene>
    <name evidence="3" type="ORF">CHF27_000190</name>
</gene>
<dbReference type="RefSeq" id="WP_095404985.1">
    <property type="nucleotide sequence ID" value="NZ_NOJZ02000001.1"/>
</dbReference>
<dbReference type="SUPFAM" id="SSF81606">
    <property type="entry name" value="PP2C-like"/>
    <property type="match status" value="1"/>
</dbReference>
<name>A0A371IVZ8_9FIRM</name>
<evidence type="ECO:0000313" key="3">
    <source>
        <dbReference type="EMBL" id="RDY24655.1"/>
    </source>
</evidence>
<feature type="domain" description="PPM-type phosphatase" evidence="2">
    <location>
        <begin position="12"/>
        <end position="217"/>
    </location>
</feature>
<dbReference type="Pfam" id="PF13672">
    <property type="entry name" value="PP2C_2"/>
    <property type="match status" value="1"/>
</dbReference>
<dbReference type="InterPro" id="IPR001932">
    <property type="entry name" value="PPM-type_phosphatase-like_dom"/>
</dbReference>
<evidence type="ECO:0000259" key="2">
    <source>
        <dbReference type="Pfam" id="PF13672"/>
    </source>
</evidence>
<dbReference type="Proteomes" id="UP000243494">
    <property type="component" value="Unassembled WGS sequence"/>
</dbReference>
<organism evidence="3 4">
    <name type="scientific">Romboutsia maritimum</name>
    <dbReference type="NCBI Taxonomy" id="2020948"/>
    <lineage>
        <taxon>Bacteria</taxon>
        <taxon>Bacillati</taxon>
        <taxon>Bacillota</taxon>
        <taxon>Clostridia</taxon>
        <taxon>Peptostreptococcales</taxon>
        <taxon>Peptostreptococcaceae</taxon>
        <taxon>Romboutsia</taxon>
    </lineage>
</organism>
<sequence>MNYSVFASGVIGYKNRLKSKKSQDYMEYKVFDKGTICALADGHSTEFFKYSYEGAKFACKSMISVLEKYLEKMQDLENDLEKNIIQKIIYNEWKDMVEKHYYTLNPVVFKTEYIKYGTTLIGVLISDEKIVYIKLGDGNILVKKENKYTKVIDTKKNRTVDSMGKENAHEKMMYFVDNIGTNKINNIVIFTDGYENGFYSEKEMFEDLDKTIVKYNKNIFSRMNLYKNYKKHLNFISDKRSKDDISIIFLNKK</sequence>